<gene>
    <name evidence="1" type="ORF">GF068_27445</name>
</gene>
<sequence>MAKEKPTMPPPAGAIDRVKERMMNAYPGLDYDVFLDVGLEEVWRKQAEKTAAK</sequence>
<reference evidence="1 2" key="1">
    <citation type="submission" date="2019-10" db="EMBL/GenBank/DDBJ databases">
        <title>A soil myxobacterium in the family Polyangiaceae.</title>
        <authorList>
            <person name="Li Y."/>
            <person name="Wang J."/>
        </authorList>
    </citation>
    <scope>NUCLEOTIDE SEQUENCE [LARGE SCALE GENOMIC DNA]</scope>
    <source>
        <strain evidence="1 2">DSM 14734</strain>
    </source>
</reference>
<evidence type="ECO:0000313" key="1">
    <source>
        <dbReference type="EMBL" id="MRG95623.1"/>
    </source>
</evidence>
<organism evidence="1 2">
    <name type="scientific">Polyangium spumosum</name>
    <dbReference type="NCBI Taxonomy" id="889282"/>
    <lineage>
        <taxon>Bacteria</taxon>
        <taxon>Pseudomonadati</taxon>
        <taxon>Myxococcota</taxon>
        <taxon>Polyangia</taxon>
        <taxon>Polyangiales</taxon>
        <taxon>Polyangiaceae</taxon>
        <taxon>Polyangium</taxon>
    </lineage>
</organism>
<comment type="caution">
    <text evidence="1">The sequence shown here is derived from an EMBL/GenBank/DDBJ whole genome shotgun (WGS) entry which is preliminary data.</text>
</comment>
<dbReference type="Proteomes" id="UP000440224">
    <property type="component" value="Unassembled WGS sequence"/>
</dbReference>
<proteinExistence type="predicted"/>
<dbReference type="AlphaFoldDB" id="A0A6N7PUF6"/>
<dbReference type="EMBL" id="WJIE01000008">
    <property type="protein sequence ID" value="MRG95623.1"/>
    <property type="molecule type" value="Genomic_DNA"/>
</dbReference>
<protein>
    <submittedName>
        <fullName evidence="1">Uncharacterized protein</fullName>
    </submittedName>
</protein>
<accession>A0A6N7PUF6</accession>
<keyword evidence="2" id="KW-1185">Reference proteome</keyword>
<evidence type="ECO:0000313" key="2">
    <source>
        <dbReference type="Proteomes" id="UP000440224"/>
    </source>
</evidence>
<name>A0A6N7PUF6_9BACT</name>
<dbReference type="OrthoDB" id="1550459at2"/>
<dbReference type="RefSeq" id="WP_153822437.1">
    <property type="nucleotide sequence ID" value="NZ_WJIE01000008.1"/>
</dbReference>